<feature type="chain" id="PRO_5046376830" evidence="8">
    <location>
        <begin position="37"/>
        <end position="1170"/>
    </location>
</feature>
<sequence>MHPERSTAMRQQSKSRYVLAFATTALATLMASAVQAAIDIPRVPLQSGTAVPPNIMFVIDDSGSMHGEIMPDGLIFRARQTNDRCRFWNGSQYVYYYCDQIGLNVGLVYPRADDVYGDDDYTNVVANVESGSGYGAMVRSPSFNKIYYNPAITYQPWSNADGSLRANASTTCALHNPENVGTGAEYCRDLTVDNGNYNSNYWQDYGAICASTAEACFADQEDLKFWPAAYFRYDGSGDATSASSYTKVEIRPAVGSYTGDGRASRTDCVAGTCTYAQEIQNFANWYQYYRSRILLARAGIGRAFSGLSTTSTAASPAPRVGFGAINKDSSSVDGTSTETIVSGVRPFVGADRTAFFTSLYGRDIPAAGTPLRRALDDAGKYFQRGDNSGPWAAVPGGSDTTAHLACRQSYSILMTDGYWNGDAASSPANANNDGTSGSEITRPAGSSYTYSPVSPFTDGYSDTLADVAMYYWRTDLRSTIENKVPTTTANPAFWQHMVTYGVGLGVTGAVDPEDAFAAIGDTTTTITWPDPSASAAAKIDDLLHAGLNSRGGFFSAADPVEFAQGLSRVLVAINERTASGSNVAANSVALKEETRIFQASFVAGKWTGELASYAISAAGVAPNPEWRGSQGIPAFGTRKVFTWSGTAGADFPTTAQNTALGTNIANYIKGDTSNERRNGGTLRNRDHLLGDIINSSPAFVKETNTIFIGANDGMLHAFSATGTNMGDELFAFIPNATSTASLDKLKTLADPDYAHDYFVDGPVMVSSHVETPGKNYLVGSLGRGGKGVYFLDVTNPNTFGTSNVTGQYLGTNGGNANTASDHMGNSLGRPLIANVLLGTGNNKVKTPVAIVSNGINSSTGDPTLFVFNLQTGALLRHIVAKADSDNGLSSPRGWDLDGDGLIDYVYAGDLKGNIWKFDLSDNSTNGWGLHAEGDPFFVATDAAGNGQPITGGLSVSMDPSTFKPWVFFGTGKYLESGDLTSTAVQSLYGIKDNDAAVGARATDLQARTMAVTSGTIDGKPVRAFQANAPLPADKKGWFVDLTVLPPAERMVGDPFLLGNVLVAASIIPSSDPCDAGGTGYINALDAYTGTSVQNPFFDVDGDGAFDDDRLTSGQDSLPVGSVNLGIAMPTSPTVVESLLVAGGSLGTTGSVAVNNPLVKGRISWRELIKD</sequence>
<feature type="compositionally biased region" description="Low complexity" evidence="7">
    <location>
        <begin position="425"/>
        <end position="434"/>
    </location>
</feature>
<evidence type="ECO:0000256" key="4">
    <source>
        <dbReference type="ARBA" id="ARBA00022723"/>
    </source>
</evidence>
<evidence type="ECO:0000256" key="8">
    <source>
        <dbReference type="SAM" id="SignalP"/>
    </source>
</evidence>
<keyword evidence="3" id="KW-1029">Fimbrium biogenesis</keyword>
<evidence type="ECO:0000313" key="11">
    <source>
        <dbReference type="Proteomes" id="UP000623419"/>
    </source>
</evidence>
<feature type="compositionally biased region" description="Polar residues" evidence="7">
    <location>
        <begin position="435"/>
        <end position="444"/>
    </location>
</feature>
<dbReference type="Proteomes" id="UP000623419">
    <property type="component" value="Unassembled WGS sequence"/>
</dbReference>
<evidence type="ECO:0000256" key="7">
    <source>
        <dbReference type="SAM" id="MobiDB-lite"/>
    </source>
</evidence>
<evidence type="ECO:0000259" key="9">
    <source>
        <dbReference type="Pfam" id="PF05567"/>
    </source>
</evidence>
<protein>
    <submittedName>
        <fullName evidence="10">Pilus biosynthesis protein</fullName>
    </submittedName>
</protein>
<dbReference type="EMBL" id="BMKC01000001">
    <property type="protein sequence ID" value="GGA68834.1"/>
    <property type="molecule type" value="Genomic_DNA"/>
</dbReference>
<keyword evidence="11" id="KW-1185">Reference proteome</keyword>
<feature type="domain" description="PilY1 beta-propeller" evidence="9">
    <location>
        <begin position="703"/>
        <end position="1000"/>
    </location>
</feature>
<dbReference type="InterPro" id="IPR011047">
    <property type="entry name" value="Quinoprotein_ADH-like_sf"/>
</dbReference>
<keyword evidence="4" id="KW-0479">Metal-binding</keyword>
<name>A0ABQ1HBA6_9GAMM</name>
<evidence type="ECO:0000256" key="3">
    <source>
        <dbReference type="ARBA" id="ARBA00022558"/>
    </source>
</evidence>
<evidence type="ECO:0000256" key="2">
    <source>
        <dbReference type="ARBA" id="ARBA00008387"/>
    </source>
</evidence>
<keyword evidence="6" id="KW-0281">Fimbrium</keyword>
<accession>A0ABQ1HBA6</accession>
<evidence type="ECO:0000256" key="5">
    <source>
        <dbReference type="ARBA" id="ARBA00022837"/>
    </source>
</evidence>
<keyword evidence="5" id="KW-0106">Calcium</keyword>
<keyword evidence="8" id="KW-0732">Signal</keyword>
<dbReference type="InterPro" id="IPR008707">
    <property type="entry name" value="B-propeller_PilY1"/>
</dbReference>
<evidence type="ECO:0000256" key="6">
    <source>
        <dbReference type="ARBA" id="ARBA00023263"/>
    </source>
</evidence>
<feature type="region of interest" description="Disordered" evidence="7">
    <location>
        <begin position="425"/>
        <end position="444"/>
    </location>
</feature>
<evidence type="ECO:0000256" key="1">
    <source>
        <dbReference type="ARBA" id="ARBA00004561"/>
    </source>
</evidence>
<feature type="signal peptide" evidence="8">
    <location>
        <begin position="1"/>
        <end position="36"/>
    </location>
</feature>
<dbReference type="Pfam" id="PF05567">
    <property type="entry name" value="T4P_PilY1"/>
    <property type="match status" value="1"/>
</dbReference>
<comment type="similarity">
    <text evidence="2">Belongs to the PilY1 family.</text>
</comment>
<comment type="caution">
    <text evidence="10">The sequence shown here is derived from an EMBL/GenBank/DDBJ whole genome shotgun (WGS) entry which is preliminary data.</text>
</comment>
<organism evidence="10 11">
    <name type="scientific">Arenimonas soli</name>
    <dbReference type="NCBI Taxonomy" id="2269504"/>
    <lineage>
        <taxon>Bacteria</taxon>
        <taxon>Pseudomonadati</taxon>
        <taxon>Pseudomonadota</taxon>
        <taxon>Gammaproteobacteria</taxon>
        <taxon>Lysobacterales</taxon>
        <taxon>Lysobacteraceae</taxon>
        <taxon>Arenimonas</taxon>
    </lineage>
</organism>
<reference evidence="11" key="1">
    <citation type="journal article" date="2019" name="Int. J. Syst. Evol. Microbiol.">
        <title>The Global Catalogue of Microorganisms (GCM) 10K type strain sequencing project: providing services to taxonomists for standard genome sequencing and annotation.</title>
        <authorList>
            <consortium name="The Broad Institute Genomics Platform"/>
            <consortium name="The Broad Institute Genome Sequencing Center for Infectious Disease"/>
            <person name="Wu L."/>
            <person name="Ma J."/>
        </authorList>
    </citation>
    <scope>NUCLEOTIDE SEQUENCE [LARGE SCALE GENOMIC DNA]</scope>
    <source>
        <strain evidence="11">CGMCC 1.15905</strain>
    </source>
</reference>
<gene>
    <name evidence="10" type="ORF">GCM10011521_03800</name>
</gene>
<dbReference type="InterPro" id="IPR015943">
    <property type="entry name" value="WD40/YVTN_repeat-like_dom_sf"/>
</dbReference>
<dbReference type="SUPFAM" id="SSF50998">
    <property type="entry name" value="Quinoprotein alcohol dehydrogenase-like"/>
    <property type="match status" value="1"/>
</dbReference>
<dbReference type="Gene3D" id="2.130.10.10">
    <property type="entry name" value="YVTN repeat-like/Quinoprotein amine dehydrogenase"/>
    <property type="match status" value="1"/>
</dbReference>
<comment type="subcellular location">
    <subcellularLocation>
        <location evidence="1">Fimbrium</location>
    </subcellularLocation>
</comment>
<evidence type="ECO:0000313" key="10">
    <source>
        <dbReference type="EMBL" id="GGA68834.1"/>
    </source>
</evidence>
<proteinExistence type="inferred from homology"/>